<proteinExistence type="predicted"/>
<dbReference type="OrthoDB" id="6838256at2"/>
<reference evidence="2 3" key="1">
    <citation type="journal article" date="2012" name="Int. J. Syst. Evol. Microbiol.">
        <title>Vibrio caribbeanicus sp. nov., isolated from the marine sponge Scleritoderma cyanea.</title>
        <authorList>
            <person name="Hoffmann M."/>
            <person name="Monday S.R."/>
            <person name="Allard M.W."/>
            <person name="Strain E.A."/>
            <person name="Whittaker P."/>
            <person name="Naum M."/>
            <person name="McCarthy P.J."/>
            <person name="Lopez J.V."/>
            <person name="Fischer M."/>
            <person name="Brown E.W."/>
        </authorList>
    </citation>
    <scope>NUCLEOTIDE SEQUENCE [LARGE SCALE GENOMIC DNA]</scope>
    <source>
        <strain evidence="2 3">ATCC BAA-2122</strain>
    </source>
</reference>
<gene>
    <name evidence="2" type="ORF">VIBC2010_17854</name>
</gene>
<dbReference type="Proteomes" id="UP000002943">
    <property type="component" value="Unassembled WGS sequence"/>
</dbReference>
<dbReference type="SUPFAM" id="SSF53850">
    <property type="entry name" value="Periplasmic binding protein-like II"/>
    <property type="match status" value="1"/>
</dbReference>
<feature type="signal peptide" evidence="1">
    <location>
        <begin position="1"/>
        <end position="21"/>
    </location>
</feature>
<dbReference type="STRING" id="796620.VIBC2010_17854"/>
<accession>E3BHJ5</accession>
<feature type="chain" id="PRO_5003167083" evidence="1">
    <location>
        <begin position="22"/>
        <end position="229"/>
    </location>
</feature>
<name>E3BHJ5_9VIBR</name>
<evidence type="ECO:0000313" key="2">
    <source>
        <dbReference type="EMBL" id="EFP97284.1"/>
    </source>
</evidence>
<keyword evidence="1" id="KW-0732">Signal</keyword>
<organism evidence="2 3">
    <name type="scientific">Vibrio caribbeanicus ATCC BAA-2122</name>
    <dbReference type="NCBI Taxonomy" id="796620"/>
    <lineage>
        <taxon>Bacteria</taxon>
        <taxon>Pseudomonadati</taxon>
        <taxon>Pseudomonadota</taxon>
        <taxon>Gammaproteobacteria</taxon>
        <taxon>Vibrionales</taxon>
        <taxon>Vibrionaceae</taxon>
        <taxon>Vibrio</taxon>
    </lineage>
</organism>
<sequence length="229" mass="26380">MQQWLKFVFLLISISSPQTLASDESVKVAIGNIYKNQDETTKYGIQVERDLQAIYAGSGVKAEFTYLPSERAIQSVMVGEYDALDMRVGMLEKEPQLVKVDVPLVSIDLYLYSIDGLKYNHLDDLKDQTVVAFQGTRYIKLLKHYKELYLVQTPKQAALMLTKGRATVWFAPEGYYLYIKNMFPNIEKASPRIARFHLYHYLHISKSHLLGKIEDSARNFLQSKLTKEQ</sequence>
<evidence type="ECO:0000313" key="3">
    <source>
        <dbReference type="Proteomes" id="UP000002943"/>
    </source>
</evidence>
<dbReference type="eggNOG" id="ENOG5031NRM">
    <property type="taxonomic scope" value="Bacteria"/>
</dbReference>
<protein>
    <submittedName>
        <fullName evidence="2">Uncharacterized protein</fullName>
    </submittedName>
</protein>
<comment type="caution">
    <text evidence="2">The sequence shown here is derived from an EMBL/GenBank/DDBJ whole genome shotgun (WGS) entry which is preliminary data.</text>
</comment>
<dbReference type="Gene3D" id="3.40.190.10">
    <property type="entry name" value="Periplasmic binding protein-like II"/>
    <property type="match status" value="2"/>
</dbReference>
<dbReference type="RefSeq" id="WP_009600462.1">
    <property type="nucleotide sequence ID" value="NZ_AEIU01000059.1"/>
</dbReference>
<evidence type="ECO:0000256" key="1">
    <source>
        <dbReference type="SAM" id="SignalP"/>
    </source>
</evidence>
<keyword evidence="3" id="KW-1185">Reference proteome</keyword>
<dbReference type="EMBL" id="AEIU01000059">
    <property type="protein sequence ID" value="EFP97284.1"/>
    <property type="molecule type" value="Genomic_DNA"/>
</dbReference>
<dbReference type="AlphaFoldDB" id="E3BHJ5"/>